<organism evidence="3 4">
    <name type="scientific">Pilimelia anulata</name>
    <dbReference type="NCBI Taxonomy" id="53371"/>
    <lineage>
        <taxon>Bacteria</taxon>
        <taxon>Bacillati</taxon>
        <taxon>Actinomycetota</taxon>
        <taxon>Actinomycetes</taxon>
        <taxon>Micromonosporales</taxon>
        <taxon>Micromonosporaceae</taxon>
        <taxon>Pilimelia</taxon>
    </lineage>
</organism>
<dbReference type="InterPro" id="IPR036392">
    <property type="entry name" value="PLAT/LH2_dom_sf"/>
</dbReference>
<reference evidence="3" key="1">
    <citation type="journal article" date="2014" name="Int. J. Syst. Evol. Microbiol.">
        <title>Complete genome sequence of Corynebacterium casei LMG S-19264T (=DSM 44701T), isolated from a smear-ripened cheese.</title>
        <authorList>
            <consortium name="US DOE Joint Genome Institute (JGI-PGF)"/>
            <person name="Walter F."/>
            <person name="Albersmeier A."/>
            <person name="Kalinowski J."/>
            <person name="Ruckert C."/>
        </authorList>
    </citation>
    <scope>NUCLEOTIDE SEQUENCE</scope>
    <source>
        <strain evidence="3">JCM 3090</strain>
    </source>
</reference>
<feature type="chain" id="PRO_5038561126" description="PLAT domain-containing protein" evidence="1">
    <location>
        <begin position="26"/>
        <end position="164"/>
    </location>
</feature>
<accession>A0A8J3BBD8</accession>
<gene>
    <name evidence="3" type="ORF">GCM10010123_40800</name>
</gene>
<evidence type="ECO:0000259" key="2">
    <source>
        <dbReference type="PROSITE" id="PS50095"/>
    </source>
</evidence>
<reference evidence="3" key="2">
    <citation type="submission" date="2020-09" db="EMBL/GenBank/DDBJ databases">
        <authorList>
            <person name="Sun Q."/>
            <person name="Ohkuma M."/>
        </authorList>
    </citation>
    <scope>NUCLEOTIDE SEQUENCE</scope>
    <source>
        <strain evidence="3">JCM 3090</strain>
    </source>
</reference>
<dbReference type="PANTHER" id="PTHR45901">
    <property type="entry name" value="PROTEIN CBG12474"/>
    <property type="match status" value="1"/>
</dbReference>
<dbReference type="Gene3D" id="2.40.180.10">
    <property type="entry name" value="Catalase core domain"/>
    <property type="match status" value="1"/>
</dbReference>
<keyword evidence="1" id="KW-0732">Signal</keyword>
<dbReference type="Proteomes" id="UP000649739">
    <property type="component" value="Unassembled WGS sequence"/>
</dbReference>
<feature type="domain" description="PLAT" evidence="2">
    <location>
        <begin position="36"/>
        <end position="155"/>
    </location>
</feature>
<evidence type="ECO:0000256" key="1">
    <source>
        <dbReference type="SAM" id="SignalP"/>
    </source>
</evidence>
<dbReference type="Pfam" id="PF01477">
    <property type="entry name" value="PLAT"/>
    <property type="match status" value="1"/>
</dbReference>
<dbReference type="PANTHER" id="PTHR45901:SF3">
    <property type="entry name" value="LIPOXYGENASE HOMOLOGY DOMAIN-CONTAINING PROTEIN 1"/>
    <property type="match status" value="1"/>
</dbReference>
<name>A0A8J3BBD8_9ACTN</name>
<evidence type="ECO:0000313" key="4">
    <source>
        <dbReference type="Proteomes" id="UP000649739"/>
    </source>
</evidence>
<feature type="signal peptide" evidence="1">
    <location>
        <begin position="1"/>
        <end position="25"/>
    </location>
</feature>
<keyword evidence="4" id="KW-1185">Reference proteome</keyword>
<dbReference type="AlphaFoldDB" id="A0A8J3BBD8"/>
<dbReference type="InterPro" id="IPR001024">
    <property type="entry name" value="PLAT/LH2_dom"/>
</dbReference>
<dbReference type="EMBL" id="BMQB01000011">
    <property type="protein sequence ID" value="GGK06888.1"/>
    <property type="molecule type" value="Genomic_DNA"/>
</dbReference>
<sequence length="164" mass="17755">MAAATGPRRLAAAALAAAAALTAPAAPAAATPRAVYDWELSIKTGDNEHAGTSARVYLTLYGSKGRTAEIQLDDPKRNDFERGNTDGFVVKTPVDIGARVEKVKIRHDNSGKQPGWYLDRIHTRTWDASASWTKFHFYRWLAKNEADGAICLTQKPTAGDPDAC</sequence>
<proteinExistence type="predicted"/>
<dbReference type="SUPFAM" id="SSF49723">
    <property type="entry name" value="Lipase/lipooxygenase domain (PLAT/LH2 domain)"/>
    <property type="match status" value="1"/>
</dbReference>
<evidence type="ECO:0000313" key="3">
    <source>
        <dbReference type="EMBL" id="GGK06888.1"/>
    </source>
</evidence>
<dbReference type="RefSeq" id="WP_189171817.1">
    <property type="nucleotide sequence ID" value="NZ_BMQB01000011.1"/>
</dbReference>
<protein>
    <recommendedName>
        <fullName evidence="2">PLAT domain-containing protein</fullName>
    </recommendedName>
</protein>
<dbReference type="PROSITE" id="PS50095">
    <property type="entry name" value="PLAT"/>
    <property type="match status" value="1"/>
</dbReference>
<dbReference type="SMART" id="SM00308">
    <property type="entry name" value="LH2"/>
    <property type="match status" value="1"/>
</dbReference>
<dbReference type="InterPro" id="IPR052970">
    <property type="entry name" value="Inner_ear_hair_cell_LOXHD"/>
</dbReference>
<comment type="caution">
    <text evidence="3">The sequence shown here is derived from an EMBL/GenBank/DDBJ whole genome shotgun (WGS) entry which is preliminary data.</text>
</comment>